<evidence type="ECO:0000313" key="1">
    <source>
        <dbReference type="EMBL" id="QPD04522.1"/>
    </source>
</evidence>
<reference evidence="1 2" key="1">
    <citation type="journal article" date="2020" name="ISME J.">
        <title>Enrichment and physiological characterization of a novel comammox Nitrospira indicates ammonium inhibition of complete nitrification.</title>
        <authorList>
            <person name="Sakoula D."/>
            <person name="Koch H."/>
            <person name="Frank J."/>
            <person name="Jetten M.S.M."/>
            <person name="van Kessel M.A.H.J."/>
            <person name="Lucker S."/>
        </authorList>
    </citation>
    <scope>NUCLEOTIDE SEQUENCE [LARGE SCALE GENOMIC DNA]</scope>
    <source>
        <strain evidence="1">Comreactor17</strain>
    </source>
</reference>
<proteinExistence type="predicted"/>
<dbReference type="AlphaFoldDB" id="A0A7S8FEV9"/>
<protein>
    <submittedName>
        <fullName evidence="1">Uncharacterized protein</fullName>
    </submittedName>
</protein>
<gene>
    <name evidence="1" type="ORF">Nkreftii_002296</name>
</gene>
<evidence type="ECO:0000313" key="2">
    <source>
        <dbReference type="Proteomes" id="UP000593737"/>
    </source>
</evidence>
<dbReference type="EMBL" id="CP047423">
    <property type="protein sequence ID" value="QPD04522.1"/>
    <property type="molecule type" value="Genomic_DNA"/>
</dbReference>
<accession>A0A7S8FEV9</accession>
<organism evidence="1 2">
    <name type="scientific">Candidatus Nitrospira kreftii</name>
    <dbReference type="NCBI Taxonomy" id="2652173"/>
    <lineage>
        <taxon>Bacteria</taxon>
        <taxon>Pseudomonadati</taxon>
        <taxon>Nitrospirota</taxon>
        <taxon>Nitrospiria</taxon>
        <taxon>Nitrospirales</taxon>
        <taxon>Nitrospiraceae</taxon>
        <taxon>Nitrospira</taxon>
    </lineage>
</organism>
<name>A0A7S8FEV9_9BACT</name>
<dbReference type="Proteomes" id="UP000593737">
    <property type="component" value="Chromosome"/>
</dbReference>
<dbReference type="KEGG" id="nkf:Nkreftii_002296"/>
<sequence>MGFSNSHLRLGLSIEALLFISVLGRSIHTHFEAVQANAEHPILSPARMALSRILSFERLFGHQDASFTFAVDAGIYKNRFILT</sequence>